<comment type="caution">
    <text evidence="1">The sequence shown here is derived from an EMBL/GenBank/DDBJ whole genome shotgun (WGS) entry which is preliminary data.</text>
</comment>
<gene>
    <name evidence="1" type="ORF">ACJMK2_035952</name>
</gene>
<protein>
    <submittedName>
        <fullName evidence="1">Uncharacterized protein</fullName>
    </submittedName>
</protein>
<dbReference type="AlphaFoldDB" id="A0ABD3WHN6"/>
<organism evidence="1 2">
    <name type="scientific">Sinanodonta woodiana</name>
    <name type="common">Chinese pond mussel</name>
    <name type="synonym">Anodonta woodiana</name>
    <dbReference type="NCBI Taxonomy" id="1069815"/>
    <lineage>
        <taxon>Eukaryota</taxon>
        <taxon>Metazoa</taxon>
        <taxon>Spiralia</taxon>
        <taxon>Lophotrochozoa</taxon>
        <taxon>Mollusca</taxon>
        <taxon>Bivalvia</taxon>
        <taxon>Autobranchia</taxon>
        <taxon>Heteroconchia</taxon>
        <taxon>Palaeoheterodonta</taxon>
        <taxon>Unionida</taxon>
        <taxon>Unionoidea</taxon>
        <taxon>Unionidae</taxon>
        <taxon>Unioninae</taxon>
        <taxon>Sinanodonta</taxon>
    </lineage>
</organism>
<evidence type="ECO:0000313" key="1">
    <source>
        <dbReference type="EMBL" id="KAL3872748.1"/>
    </source>
</evidence>
<proteinExistence type="predicted"/>
<sequence length="162" mass="18093">MGMVTKLACYCHIHGLQQRVADTMGMVTKLACYCHIHGLQQRVADTLGRVTKLACYMSHSWASAKSSRHWEGLQNWPATCHIHGLQQRVADTLGRVTKLACYMSHSWASAKSSRHTGKGYKTGLLCVTFMGFSKDIILHALLEGKIEVTQCLSSLLRTWSQK</sequence>
<keyword evidence="2" id="KW-1185">Reference proteome</keyword>
<dbReference type="Proteomes" id="UP001634394">
    <property type="component" value="Unassembled WGS sequence"/>
</dbReference>
<reference evidence="1 2" key="1">
    <citation type="submission" date="2024-11" db="EMBL/GenBank/DDBJ databases">
        <title>Chromosome-level genome assembly of the freshwater bivalve Anodonta woodiana.</title>
        <authorList>
            <person name="Chen X."/>
        </authorList>
    </citation>
    <scope>NUCLEOTIDE SEQUENCE [LARGE SCALE GENOMIC DNA]</scope>
    <source>
        <strain evidence="1">MN2024</strain>
        <tissue evidence="1">Gills</tissue>
    </source>
</reference>
<accession>A0ABD3WHN6</accession>
<name>A0ABD3WHN6_SINWO</name>
<dbReference type="EMBL" id="JBJQND010000006">
    <property type="protein sequence ID" value="KAL3872748.1"/>
    <property type="molecule type" value="Genomic_DNA"/>
</dbReference>
<evidence type="ECO:0000313" key="2">
    <source>
        <dbReference type="Proteomes" id="UP001634394"/>
    </source>
</evidence>